<dbReference type="EMBL" id="JAFBDT010000026">
    <property type="protein sequence ID" value="MBM7562686.1"/>
    <property type="molecule type" value="Genomic_DNA"/>
</dbReference>
<dbReference type="SMART" id="SM00267">
    <property type="entry name" value="GGDEF"/>
    <property type="match status" value="1"/>
</dbReference>
<dbReference type="InterPro" id="IPR000160">
    <property type="entry name" value="GGDEF_dom"/>
</dbReference>
<evidence type="ECO:0000313" key="3">
    <source>
        <dbReference type="EMBL" id="MBM7562686.1"/>
    </source>
</evidence>
<name>A0ABS2MTE6_9FIRM</name>
<feature type="domain" description="GGDEF" evidence="2">
    <location>
        <begin position="61"/>
        <end position="190"/>
    </location>
</feature>
<dbReference type="Proteomes" id="UP000767854">
    <property type="component" value="Unassembled WGS sequence"/>
</dbReference>
<accession>A0ABS2MTE6</accession>
<dbReference type="Pfam" id="PF00990">
    <property type="entry name" value="GGDEF"/>
    <property type="match status" value="1"/>
</dbReference>
<dbReference type="NCBIfam" id="TIGR00254">
    <property type="entry name" value="GGDEF"/>
    <property type="match status" value="1"/>
</dbReference>
<dbReference type="PANTHER" id="PTHR45138:SF9">
    <property type="entry name" value="DIGUANYLATE CYCLASE DGCM-RELATED"/>
    <property type="match status" value="1"/>
</dbReference>
<keyword evidence="1" id="KW-0812">Transmembrane</keyword>
<dbReference type="InterPro" id="IPR029787">
    <property type="entry name" value="Nucleotide_cyclase"/>
</dbReference>
<evidence type="ECO:0000313" key="4">
    <source>
        <dbReference type="Proteomes" id="UP000767854"/>
    </source>
</evidence>
<keyword evidence="1" id="KW-0472">Membrane</keyword>
<feature type="transmembrane region" description="Helical" evidence="1">
    <location>
        <begin position="6"/>
        <end position="23"/>
    </location>
</feature>
<dbReference type="SUPFAM" id="SSF55073">
    <property type="entry name" value="Nucleotide cyclase"/>
    <property type="match status" value="1"/>
</dbReference>
<keyword evidence="1" id="KW-1133">Transmembrane helix</keyword>
<evidence type="ECO:0000259" key="2">
    <source>
        <dbReference type="PROSITE" id="PS50887"/>
    </source>
</evidence>
<dbReference type="InterPro" id="IPR043128">
    <property type="entry name" value="Rev_trsase/Diguanyl_cyclase"/>
</dbReference>
<proteinExistence type="predicted"/>
<dbReference type="CDD" id="cd01949">
    <property type="entry name" value="GGDEF"/>
    <property type="match status" value="1"/>
</dbReference>
<reference evidence="3 4" key="1">
    <citation type="submission" date="2021-01" db="EMBL/GenBank/DDBJ databases">
        <title>Genomic Encyclopedia of Type Strains, Phase IV (KMG-IV): sequencing the most valuable type-strain genomes for metagenomic binning, comparative biology and taxonomic classification.</title>
        <authorList>
            <person name="Goeker M."/>
        </authorList>
    </citation>
    <scope>NUCLEOTIDE SEQUENCE [LARGE SCALE GENOMIC DNA]</scope>
    <source>
        <strain evidence="3 4">DSM 24436</strain>
    </source>
</reference>
<dbReference type="PROSITE" id="PS50887">
    <property type="entry name" value="GGDEF"/>
    <property type="match status" value="1"/>
</dbReference>
<protein>
    <submittedName>
        <fullName evidence="3">Diguanylate cyclase (GGDEF)-like protein</fullName>
    </submittedName>
</protein>
<organism evidence="3 4">
    <name type="scientific">Fusibacter tunisiensis</name>
    <dbReference type="NCBI Taxonomy" id="1008308"/>
    <lineage>
        <taxon>Bacteria</taxon>
        <taxon>Bacillati</taxon>
        <taxon>Bacillota</taxon>
        <taxon>Clostridia</taxon>
        <taxon>Eubacteriales</taxon>
        <taxon>Eubacteriales Family XII. Incertae Sedis</taxon>
        <taxon>Fusibacter</taxon>
    </lineage>
</organism>
<gene>
    <name evidence="3" type="ORF">JOC49_002247</name>
</gene>
<dbReference type="Gene3D" id="3.30.70.270">
    <property type="match status" value="1"/>
</dbReference>
<keyword evidence="4" id="KW-1185">Reference proteome</keyword>
<evidence type="ECO:0000256" key="1">
    <source>
        <dbReference type="SAM" id="Phobius"/>
    </source>
</evidence>
<comment type="caution">
    <text evidence="3">The sequence shown here is derived from an EMBL/GenBank/DDBJ whole genome shotgun (WGS) entry which is preliminary data.</text>
</comment>
<dbReference type="InterPro" id="IPR050469">
    <property type="entry name" value="Diguanylate_Cyclase"/>
</dbReference>
<dbReference type="PANTHER" id="PTHR45138">
    <property type="entry name" value="REGULATORY COMPONENTS OF SENSORY TRANSDUCTION SYSTEM"/>
    <property type="match status" value="1"/>
</dbReference>
<sequence>MAQLGATTLYIIVLAFLVTLNRIRKDFMELALRDQLTGIYNRLSFFEFAEKEVAKCKRTKKPMHLLMFDIDFFKKVNDTFGHAKGDLVLREISGLVQSSIRSYDILGRYGGEEFMVLMPDIDCENAKDVAERIRLEIECHEFEGVGRVTVSIGLAQYTSPESIESLIDRADQALYVAKETGRNRVCTWEHPNNEV</sequence>